<dbReference type="SUPFAM" id="SSF53474">
    <property type="entry name" value="alpha/beta-Hydrolases"/>
    <property type="match status" value="1"/>
</dbReference>
<dbReference type="Gene3D" id="3.40.50.1820">
    <property type="entry name" value="alpha/beta hydrolase"/>
    <property type="match status" value="1"/>
</dbReference>
<organism evidence="2 3">
    <name type="scientific">Salinomyces thailandicus</name>
    <dbReference type="NCBI Taxonomy" id="706561"/>
    <lineage>
        <taxon>Eukaryota</taxon>
        <taxon>Fungi</taxon>
        <taxon>Dikarya</taxon>
        <taxon>Ascomycota</taxon>
        <taxon>Pezizomycotina</taxon>
        <taxon>Dothideomycetes</taxon>
        <taxon>Dothideomycetidae</taxon>
        <taxon>Mycosphaerellales</taxon>
        <taxon>Teratosphaeriaceae</taxon>
        <taxon>Salinomyces</taxon>
    </lineage>
</organism>
<dbReference type="EMBL" id="NAJL01000075">
    <property type="protein sequence ID" value="TKA22419.1"/>
    <property type="molecule type" value="Genomic_DNA"/>
</dbReference>
<dbReference type="InterPro" id="IPR002925">
    <property type="entry name" value="Dienelactn_hydro"/>
</dbReference>
<reference evidence="2 3" key="1">
    <citation type="submission" date="2017-03" db="EMBL/GenBank/DDBJ databases">
        <title>Genomes of endolithic fungi from Antarctica.</title>
        <authorList>
            <person name="Coleine C."/>
            <person name="Masonjones S."/>
            <person name="Stajich J.E."/>
        </authorList>
    </citation>
    <scope>NUCLEOTIDE SEQUENCE [LARGE SCALE GENOMIC DNA]</scope>
    <source>
        <strain evidence="2 3">CCFEE 6315</strain>
    </source>
</reference>
<evidence type="ECO:0000313" key="3">
    <source>
        <dbReference type="Proteomes" id="UP000308549"/>
    </source>
</evidence>
<evidence type="ECO:0000313" key="2">
    <source>
        <dbReference type="EMBL" id="TKA22419.1"/>
    </source>
</evidence>
<gene>
    <name evidence="2" type="ORF">B0A50_07925</name>
</gene>
<dbReference type="Pfam" id="PF01738">
    <property type="entry name" value="DLH"/>
    <property type="match status" value="1"/>
</dbReference>
<keyword evidence="3" id="KW-1185">Reference proteome</keyword>
<comment type="caution">
    <text evidence="2">The sequence shown here is derived from an EMBL/GenBank/DDBJ whole genome shotgun (WGS) entry which is preliminary data.</text>
</comment>
<dbReference type="AlphaFoldDB" id="A0A4V5N3B4"/>
<feature type="domain" description="Dienelactone hydrolase" evidence="1">
    <location>
        <begin position="31"/>
        <end position="250"/>
    </location>
</feature>
<dbReference type="GO" id="GO:0016787">
    <property type="term" value="F:hydrolase activity"/>
    <property type="evidence" value="ECO:0007669"/>
    <property type="project" value="InterPro"/>
</dbReference>
<accession>A0A4V5N3B4</accession>
<dbReference type="Proteomes" id="UP000308549">
    <property type="component" value="Unassembled WGS sequence"/>
</dbReference>
<dbReference type="PANTHER" id="PTHR17630:SF44">
    <property type="entry name" value="PROTEIN AIM2"/>
    <property type="match status" value="1"/>
</dbReference>
<dbReference type="PANTHER" id="PTHR17630">
    <property type="entry name" value="DIENELACTONE HYDROLASE"/>
    <property type="match status" value="1"/>
</dbReference>
<dbReference type="InterPro" id="IPR029058">
    <property type="entry name" value="AB_hydrolase_fold"/>
</dbReference>
<sequence>MASNQGARCCTIGVKHEGNAKGEIKKIGQISTYFTYPESKSTENAILILPDVIGHEFINAQLIADQFAANGYFTVMPDLFEGDPISLNRPEGFDLMGWLQKGGPQGKGHGVGQVDPIVEEVIKEMKTNLGVKKIGSVGYCFGAKYVARFAAKGKGIDVGCMAHPSFVDPEEVKAMVAPLSIAAAETDAIFPAEKRRETEDILKEMSIPYQMCLYSGVEHGFAVRADLTQKHVKFAKEAAFLQHVQWFDEFVKGKRDSAA</sequence>
<protein>
    <recommendedName>
        <fullName evidence="1">Dienelactone hydrolase domain-containing protein</fullName>
    </recommendedName>
</protein>
<proteinExistence type="predicted"/>
<dbReference type="OrthoDB" id="17560at2759"/>
<name>A0A4V5N3B4_9PEZI</name>
<evidence type="ECO:0000259" key="1">
    <source>
        <dbReference type="Pfam" id="PF01738"/>
    </source>
</evidence>